<feature type="non-terminal residue" evidence="1">
    <location>
        <position position="1"/>
    </location>
</feature>
<reference evidence="1" key="1">
    <citation type="submission" date="2021-06" db="EMBL/GenBank/DDBJ databases">
        <authorList>
            <person name="Kallberg Y."/>
            <person name="Tangrot J."/>
            <person name="Rosling A."/>
        </authorList>
    </citation>
    <scope>NUCLEOTIDE SEQUENCE</scope>
    <source>
        <strain evidence="1">MA461A</strain>
    </source>
</reference>
<comment type="caution">
    <text evidence="1">The sequence shown here is derived from an EMBL/GenBank/DDBJ whole genome shotgun (WGS) entry which is preliminary data.</text>
</comment>
<dbReference type="Proteomes" id="UP000789920">
    <property type="component" value="Unassembled WGS sequence"/>
</dbReference>
<name>A0ACA9RTW0_9GLOM</name>
<gene>
    <name evidence="1" type="ORF">RPERSI_LOCUS23211</name>
</gene>
<evidence type="ECO:0000313" key="1">
    <source>
        <dbReference type="EMBL" id="CAG8811012.1"/>
    </source>
</evidence>
<keyword evidence="2" id="KW-1185">Reference proteome</keyword>
<dbReference type="EMBL" id="CAJVQC010071906">
    <property type="protein sequence ID" value="CAG8811012.1"/>
    <property type="molecule type" value="Genomic_DNA"/>
</dbReference>
<proteinExistence type="predicted"/>
<accession>A0ACA9RTW0</accession>
<sequence>FKISKIQKRFLSKPKQKHPVKLAKKDNKYKELFYANDKIKSDVAELIRRPQNISKRK</sequence>
<organism evidence="1 2">
    <name type="scientific">Racocetra persica</name>
    <dbReference type="NCBI Taxonomy" id="160502"/>
    <lineage>
        <taxon>Eukaryota</taxon>
        <taxon>Fungi</taxon>
        <taxon>Fungi incertae sedis</taxon>
        <taxon>Mucoromycota</taxon>
        <taxon>Glomeromycotina</taxon>
        <taxon>Glomeromycetes</taxon>
        <taxon>Diversisporales</taxon>
        <taxon>Gigasporaceae</taxon>
        <taxon>Racocetra</taxon>
    </lineage>
</organism>
<protein>
    <submittedName>
        <fullName evidence="1">4555_t:CDS:1</fullName>
    </submittedName>
</protein>
<evidence type="ECO:0000313" key="2">
    <source>
        <dbReference type="Proteomes" id="UP000789920"/>
    </source>
</evidence>